<dbReference type="Pfam" id="PF00132">
    <property type="entry name" value="Hexapep"/>
    <property type="match status" value="1"/>
</dbReference>
<dbReference type="PANTHER" id="PTHR13061:SF29">
    <property type="entry name" value="GAMMA CARBONIC ANHYDRASE-LIKE 1, MITOCHONDRIAL-RELATED"/>
    <property type="match status" value="1"/>
</dbReference>
<dbReference type="InterPro" id="IPR047324">
    <property type="entry name" value="LbH_gamma_CA-like"/>
</dbReference>
<dbReference type="Proteomes" id="UP000316292">
    <property type="component" value="Unassembled WGS sequence"/>
</dbReference>
<dbReference type="CDD" id="cd04645">
    <property type="entry name" value="LbH_gamma_CA_like"/>
    <property type="match status" value="1"/>
</dbReference>
<dbReference type="EMBL" id="VBOV01000226">
    <property type="protein sequence ID" value="TMQ56168.1"/>
    <property type="molecule type" value="Genomic_DNA"/>
</dbReference>
<dbReference type="PANTHER" id="PTHR13061">
    <property type="entry name" value="DYNACTIN SUBUNIT P25"/>
    <property type="match status" value="1"/>
</dbReference>
<evidence type="ECO:0000313" key="1">
    <source>
        <dbReference type="EMBL" id="TMQ50842.1"/>
    </source>
</evidence>
<comment type="caution">
    <text evidence="2">The sequence shown here is derived from an EMBL/GenBank/DDBJ whole genome shotgun (WGS) entry which is preliminary data.</text>
</comment>
<dbReference type="InterPro" id="IPR011004">
    <property type="entry name" value="Trimer_LpxA-like_sf"/>
</dbReference>
<accession>A0A538SXP6</accession>
<dbReference type="AlphaFoldDB" id="A0A538SXP6"/>
<dbReference type="Proteomes" id="UP000320913">
    <property type="component" value="Unassembled WGS sequence"/>
</dbReference>
<evidence type="ECO:0000313" key="2">
    <source>
        <dbReference type="EMBL" id="TMQ56168.1"/>
    </source>
</evidence>
<protein>
    <submittedName>
        <fullName evidence="2">Gamma carbonic anhydrase family protein</fullName>
    </submittedName>
</protein>
<dbReference type="SUPFAM" id="SSF51161">
    <property type="entry name" value="Trimeric LpxA-like enzymes"/>
    <property type="match status" value="1"/>
</dbReference>
<name>A0A538SXP6_UNCEI</name>
<evidence type="ECO:0000313" key="3">
    <source>
        <dbReference type="Proteomes" id="UP000316292"/>
    </source>
</evidence>
<organism evidence="2 4">
    <name type="scientific">Eiseniibacteriota bacterium</name>
    <dbReference type="NCBI Taxonomy" id="2212470"/>
    <lineage>
        <taxon>Bacteria</taxon>
        <taxon>Candidatus Eiseniibacteriota</taxon>
    </lineage>
</organism>
<gene>
    <name evidence="1" type="ORF">E6K71_01610</name>
    <name evidence="2" type="ORF">E6K75_08830</name>
</gene>
<reference evidence="3 4" key="1">
    <citation type="journal article" date="2019" name="Nat. Microbiol.">
        <title>Mediterranean grassland soil C-N compound turnover is dependent on rainfall and depth, and is mediated by genomically divergent microorganisms.</title>
        <authorList>
            <person name="Diamond S."/>
            <person name="Andeer P.F."/>
            <person name="Li Z."/>
            <person name="Crits-Christoph A."/>
            <person name="Burstein D."/>
            <person name="Anantharaman K."/>
            <person name="Lane K.R."/>
            <person name="Thomas B.C."/>
            <person name="Pan C."/>
            <person name="Northen T.R."/>
            <person name="Banfield J.F."/>
        </authorList>
    </citation>
    <scope>NUCLEOTIDE SEQUENCE [LARGE SCALE GENOMIC DNA]</scope>
    <source>
        <strain evidence="1">WS_1</strain>
        <strain evidence="2">WS_5</strain>
    </source>
</reference>
<evidence type="ECO:0000313" key="4">
    <source>
        <dbReference type="Proteomes" id="UP000320913"/>
    </source>
</evidence>
<sequence length="177" mass="18256">MTRALLLPFQGRAPRIPASAFVAPTATVVGDVQLGEEASVWYGTVLRGDVGSIRIGNRTNIQDLCVLHLTAGGPPIVVGDEVTVGHRAILHGATVEDRCLIGMGSILLDGCVIGEESLVGAGSVVLEGTRVPPRSFLAGIPAKVKGPIPAAVHARLKESADGYVRLALSHAAGRDAD</sequence>
<dbReference type="Gene3D" id="2.160.10.10">
    <property type="entry name" value="Hexapeptide repeat proteins"/>
    <property type="match status" value="1"/>
</dbReference>
<proteinExistence type="predicted"/>
<dbReference type="EMBL" id="VBOR01000027">
    <property type="protein sequence ID" value="TMQ50842.1"/>
    <property type="molecule type" value="Genomic_DNA"/>
</dbReference>
<dbReference type="InterPro" id="IPR001451">
    <property type="entry name" value="Hexapep"/>
</dbReference>
<dbReference type="InterPro" id="IPR050484">
    <property type="entry name" value="Transf_Hexapept/Carb_Anhydrase"/>
</dbReference>